<dbReference type="PANTHER" id="PTHR46834">
    <property type="entry name" value="TRANSCRIPTION FACTOR BHLH91"/>
    <property type="match status" value="1"/>
</dbReference>
<dbReference type="InterPro" id="IPR045896">
    <property type="entry name" value="MYC1-like_bHLH"/>
</dbReference>
<comment type="caution">
    <text evidence="7">The sequence shown here is derived from an EMBL/GenBank/DDBJ whole genome shotgun (WGS) entry which is preliminary data.</text>
</comment>
<dbReference type="Proteomes" id="UP001359559">
    <property type="component" value="Unassembled WGS sequence"/>
</dbReference>
<protein>
    <recommendedName>
        <fullName evidence="6">BHLH domain-containing protein</fullName>
    </recommendedName>
</protein>
<evidence type="ECO:0000256" key="3">
    <source>
        <dbReference type="ARBA" id="ARBA00023163"/>
    </source>
</evidence>
<evidence type="ECO:0000313" key="8">
    <source>
        <dbReference type="Proteomes" id="UP001359559"/>
    </source>
</evidence>
<sequence length="359" mass="39887">MYEESGCFDPNAMMGPQIVSSESDPTLTTTATATQTHNSFGENVGISMYPYSSAETNRVAMEIIAHGSTQDLSLLHHYTATPDLLNQLLHLPISPASPFGNSSVVSFENPTTWVGTDSTNMLNLNLQAPPQYGYTNIQDVGDDERGFAEFTEDVSYVGKKRGGKRTKLFTSTTERQRRVDLGGKFIALKELIPNPSKSDRATVVGDAVEYIRELLRTVNELKLLVEKKRHEKQSMMKRHKVETDQGGGDLNASGDRSYNESLRSCWIQRKSKDTEVDVRIVDNEVTVKLVQRRKMMNCLMHASRVLDELKLDLHHVAGGHVGDFCSFLFNSKICEGSSVYASAIANKLIEVMDTSLTPN</sequence>
<keyword evidence="2" id="KW-0805">Transcription regulation</keyword>
<gene>
    <name evidence="7" type="ORF">RJT34_02356</name>
</gene>
<dbReference type="Gene3D" id="4.10.280.10">
    <property type="entry name" value="Helix-loop-helix DNA-binding domain"/>
    <property type="match status" value="1"/>
</dbReference>
<accession>A0AAN9Q3V3</accession>
<dbReference type="Pfam" id="PF00010">
    <property type="entry name" value="HLH"/>
    <property type="match status" value="1"/>
</dbReference>
<evidence type="ECO:0000313" key="7">
    <source>
        <dbReference type="EMBL" id="KAK7317808.1"/>
    </source>
</evidence>
<dbReference type="PROSITE" id="PS50888">
    <property type="entry name" value="BHLH"/>
    <property type="match status" value="1"/>
</dbReference>
<evidence type="ECO:0000256" key="1">
    <source>
        <dbReference type="ARBA" id="ARBA00004123"/>
    </source>
</evidence>
<dbReference type="InterPro" id="IPR036638">
    <property type="entry name" value="HLH_DNA-bd_sf"/>
</dbReference>
<dbReference type="SUPFAM" id="SSF47459">
    <property type="entry name" value="HLH, helix-loop-helix DNA-binding domain"/>
    <property type="match status" value="1"/>
</dbReference>
<keyword evidence="3" id="KW-0804">Transcription</keyword>
<dbReference type="InterPro" id="IPR045895">
    <property type="entry name" value="bHLH91-like"/>
</dbReference>
<dbReference type="PANTHER" id="PTHR46834:SF1">
    <property type="entry name" value="TRANSCRIPTION FACTOR BHLH10"/>
    <property type="match status" value="1"/>
</dbReference>
<dbReference type="GO" id="GO:0046983">
    <property type="term" value="F:protein dimerization activity"/>
    <property type="evidence" value="ECO:0007669"/>
    <property type="project" value="InterPro"/>
</dbReference>
<dbReference type="GO" id="GO:0005634">
    <property type="term" value="C:nucleus"/>
    <property type="evidence" value="ECO:0007669"/>
    <property type="project" value="UniProtKB-SubCell"/>
</dbReference>
<dbReference type="SMART" id="SM00353">
    <property type="entry name" value="HLH"/>
    <property type="match status" value="1"/>
</dbReference>
<keyword evidence="4" id="KW-0539">Nucleus</keyword>
<feature type="region of interest" description="Disordered" evidence="5">
    <location>
        <begin position="232"/>
        <end position="253"/>
    </location>
</feature>
<evidence type="ECO:0000259" key="6">
    <source>
        <dbReference type="PROSITE" id="PS50888"/>
    </source>
</evidence>
<evidence type="ECO:0000256" key="2">
    <source>
        <dbReference type="ARBA" id="ARBA00023015"/>
    </source>
</evidence>
<evidence type="ECO:0000256" key="5">
    <source>
        <dbReference type="SAM" id="MobiDB-lite"/>
    </source>
</evidence>
<feature type="domain" description="BHLH" evidence="6">
    <location>
        <begin position="165"/>
        <end position="214"/>
    </location>
</feature>
<proteinExistence type="predicted"/>
<evidence type="ECO:0000256" key="4">
    <source>
        <dbReference type="ARBA" id="ARBA00023242"/>
    </source>
</evidence>
<dbReference type="GO" id="GO:0048658">
    <property type="term" value="P:anther wall tapetum development"/>
    <property type="evidence" value="ECO:0007669"/>
    <property type="project" value="InterPro"/>
</dbReference>
<keyword evidence="8" id="KW-1185">Reference proteome</keyword>
<name>A0AAN9Q3V3_CLITE</name>
<dbReference type="CDD" id="cd18918">
    <property type="entry name" value="bHLH_AtMYC1_like"/>
    <property type="match status" value="1"/>
</dbReference>
<dbReference type="InterPro" id="IPR011598">
    <property type="entry name" value="bHLH_dom"/>
</dbReference>
<dbReference type="AlphaFoldDB" id="A0AAN9Q3V3"/>
<feature type="region of interest" description="Disordered" evidence="5">
    <location>
        <begin position="1"/>
        <end position="25"/>
    </location>
</feature>
<organism evidence="7 8">
    <name type="scientific">Clitoria ternatea</name>
    <name type="common">Butterfly pea</name>
    <dbReference type="NCBI Taxonomy" id="43366"/>
    <lineage>
        <taxon>Eukaryota</taxon>
        <taxon>Viridiplantae</taxon>
        <taxon>Streptophyta</taxon>
        <taxon>Embryophyta</taxon>
        <taxon>Tracheophyta</taxon>
        <taxon>Spermatophyta</taxon>
        <taxon>Magnoliopsida</taxon>
        <taxon>eudicotyledons</taxon>
        <taxon>Gunneridae</taxon>
        <taxon>Pentapetalae</taxon>
        <taxon>rosids</taxon>
        <taxon>fabids</taxon>
        <taxon>Fabales</taxon>
        <taxon>Fabaceae</taxon>
        <taxon>Papilionoideae</taxon>
        <taxon>50 kb inversion clade</taxon>
        <taxon>NPAAA clade</taxon>
        <taxon>indigoferoid/millettioid clade</taxon>
        <taxon>Phaseoleae</taxon>
        <taxon>Clitoria</taxon>
    </lineage>
</organism>
<dbReference type="EMBL" id="JAYKXN010000001">
    <property type="protein sequence ID" value="KAK7317808.1"/>
    <property type="molecule type" value="Genomic_DNA"/>
</dbReference>
<comment type="subcellular location">
    <subcellularLocation>
        <location evidence="1">Nucleus</location>
    </subcellularLocation>
</comment>
<dbReference type="GO" id="GO:0006355">
    <property type="term" value="P:regulation of DNA-templated transcription"/>
    <property type="evidence" value="ECO:0007669"/>
    <property type="project" value="InterPro"/>
</dbReference>
<reference evidence="7 8" key="1">
    <citation type="submission" date="2024-01" db="EMBL/GenBank/DDBJ databases">
        <title>The genomes of 5 underutilized Papilionoideae crops provide insights into root nodulation and disease resistance.</title>
        <authorList>
            <person name="Yuan L."/>
        </authorList>
    </citation>
    <scope>NUCLEOTIDE SEQUENCE [LARGE SCALE GENOMIC DNA]</scope>
    <source>
        <strain evidence="7">LY-2023</strain>
        <tissue evidence="7">Leaf</tissue>
    </source>
</reference>